<dbReference type="Pfam" id="PF00646">
    <property type="entry name" value="F-box"/>
    <property type="match status" value="1"/>
</dbReference>
<dbReference type="ExpressionAtlas" id="A0A0Q3PE51">
    <property type="expression patterns" value="baseline and differential"/>
</dbReference>
<gene>
    <name evidence="3" type="primary">LOC104584915</name>
    <name evidence="2" type="ORF">BRADI_4g11810v3</name>
</gene>
<feature type="domain" description="F-box" evidence="1">
    <location>
        <begin position="2"/>
        <end position="38"/>
    </location>
</feature>
<evidence type="ECO:0000313" key="3">
    <source>
        <dbReference type="EnsemblPlants" id="KQJ87545"/>
    </source>
</evidence>
<dbReference type="OrthoDB" id="670854at2759"/>
<dbReference type="Gene3D" id="1.20.1280.50">
    <property type="match status" value="1"/>
</dbReference>
<keyword evidence="4" id="KW-1185">Reference proteome</keyword>
<dbReference type="InterPro" id="IPR053781">
    <property type="entry name" value="F-box_AtFBL13-like"/>
</dbReference>
<name>A0A0Q3PE51_BRADI</name>
<reference evidence="3" key="3">
    <citation type="submission" date="2018-08" db="UniProtKB">
        <authorList>
            <consortium name="EnsemblPlants"/>
        </authorList>
    </citation>
    <scope>IDENTIFICATION</scope>
    <source>
        <strain evidence="3">cv. Bd21</strain>
    </source>
</reference>
<evidence type="ECO:0000259" key="1">
    <source>
        <dbReference type="PROSITE" id="PS50181"/>
    </source>
</evidence>
<protein>
    <recommendedName>
        <fullName evidence="1">F-box domain-containing protein</fullName>
    </recommendedName>
</protein>
<proteinExistence type="predicted"/>
<dbReference type="PANTHER" id="PTHR32141:SF26">
    <property type="entry name" value="OS08G0328600 PROTEIN"/>
    <property type="match status" value="1"/>
</dbReference>
<reference evidence="2" key="2">
    <citation type="submission" date="2017-06" db="EMBL/GenBank/DDBJ databases">
        <title>WGS assembly of Brachypodium distachyon.</title>
        <authorList>
            <consortium name="The International Brachypodium Initiative"/>
            <person name="Lucas S."/>
            <person name="Harmon-Smith M."/>
            <person name="Lail K."/>
            <person name="Tice H."/>
            <person name="Grimwood J."/>
            <person name="Bruce D."/>
            <person name="Barry K."/>
            <person name="Shu S."/>
            <person name="Lindquist E."/>
            <person name="Wang M."/>
            <person name="Pitluck S."/>
            <person name="Vogel J.P."/>
            <person name="Garvin D.F."/>
            <person name="Mockler T.C."/>
            <person name="Schmutz J."/>
            <person name="Rokhsar D."/>
            <person name="Bevan M.W."/>
        </authorList>
    </citation>
    <scope>NUCLEOTIDE SEQUENCE</scope>
    <source>
        <strain evidence="2">Bd21</strain>
    </source>
</reference>
<sequence>MVDRLADLPDDLLRRVLHFAPAKEAASTSALSRRWRSLWRSSGALNLEARAHCDDRFLYVGSFVSAAKAALNSADEPVARLTIHATGDAYPFCRFLGGGFHSSEDHIGLVARVLCHPALRRVEELSVTAVDSLCRQDDAGSAQRIFALSLASLPSETLRVLDLTNCSGLTPPPPPGVAFPRLVSLRLLLCAVPLDQLQRVIDAAPALAAVRLEAVDLVPATGIEDWDDDDEEEEGAGPPLRLRCPSATTLTLENCRWPRPDRELEFDAPRLRRFRYKGTLRRFSLSPQPRPCLARADLHLISERPFSYHDPFQEARDREVFWRSVQSLGNVKQLKLKVKWLEDIAVVGAAERAKLLCRFGGLEHLELEGAHRPKGKTAAAAIANLLRCCPAVRELRIRLTVERRDYFPGISECPRSSLLSELRDDFNKSLDRFQHHRSQPAVSIEREHDNDVNCDEVSDLPALSGGRQFSCLQSSLRCVGLRSRMENSDCFGAKLIKFFAQNAVLLEEMRIDDGNAKMHEHMIHKVEMWIASSSQRARSDSPGGTRSFRILPLERFAGPRERPPSNMVWTIFMQSN</sequence>
<evidence type="ECO:0000313" key="4">
    <source>
        <dbReference type="Proteomes" id="UP000008810"/>
    </source>
</evidence>
<dbReference type="AlphaFoldDB" id="A0A0Q3PE51"/>
<dbReference type="EnsemblPlants" id="KQJ87545">
    <property type="protein sequence ID" value="KQJ87545"/>
    <property type="gene ID" value="BRADI_4g11810v3"/>
</dbReference>
<dbReference type="CDD" id="cd22160">
    <property type="entry name" value="F-box_AtFBL13-like"/>
    <property type="match status" value="1"/>
</dbReference>
<dbReference type="Proteomes" id="UP000008810">
    <property type="component" value="Chromosome 4"/>
</dbReference>
<dbReference type="Gene3D" id="3.80.10.10">
    <property type="entry name" value="Ribonuclease Inhibitor"/>
    <property type="match status" value="1"/>
</dbReference>
<reference evidence="2 3" key="1">
    <citation type="journal article" date="2010" name="Nature">
        <title>Genome sequencing and analysis of the model grass Brachypodium distachyon.</title>
        <authorList>
            <consortium name="International Brachypodium Initiative"/>
        </authorList>
    </citation>
    <scope>NUCLEOTIDE SEQUENCE [LARGE SCALE GENOMIC DNA]</scope>
    <source>
        <strain evidence="2 3">Bd21</strain>
    </source>
</reference>
<organism evidence="2">
    <name type="scientific">Brachypodium distachyon</name>
    <name type="common">Purple false brome</name>
    <name type="synonym">Trachynia distachya</name>
    <dbReference type="NCBI Taxonomy" id="15368"/>
    <lineage>
        <taxon>Eukaryota</taxon>
        <taxon>Viridiplantae</taxon>
        <taxon>Streptophyta</taxon>
        <taxon>Embryophyta</taxon>
        <taxon>Tracheophyta</taxon>
        <taxon>Spermatophyta</taxon>
        <taxon>Magnoliopsida</taxon>
        <taxon>Liliopsida</taxon>
        <taxon>Poales</taxon>
        <taxon>Poaceae</taxon>
        <taxon>BOP clade</taxon>
        <taxon>Pooideae</taxon>
        <taxon>Stipodae</taxon>
        <taxon>Brachypodieae</taxon>
        <taxon>Brachypodium</taxon>
    </lineage>
</organism>
<dbReference type="PROSITE" id="PS50181">
    <property type="entry name" value="FBOX"/>
    <property type="match status" value="1"/>
</dbReference>
<accession>A0A0Q3PE51</accession>
<dbReference type="EMBL" id="CM000883">
    <property type="protein sequence ID" value="KQJ87545.1"/>
    <property type="molecule type" value="Genomic_DNA"/>
</dbReference>
<evidence type="ECO:0000313" key="2">
    <source>
        <dbReference type="EMBL" id="KQJ87545.1"/>
    </source>
</evidence>
<dbReference type="InterPro" id="IPR001810">
    <property type="entry name" value="F-box_dom"/>
</dbReference>
<dbReference type="KEGG" id="bdi:104584915"/>
<dbReference type="PANTHER" id="PTHR32141">
    <property type="match status" value="1"/>
</dbReference>
<dbReference type="RefSeq" id="XP_010239038.1">
    <property type="nucleotide sequence ID" value="XM_010240736.3"/>
</dbReference>
<dbReference type="InterPro" id="IPR036047">
    <property type="entry name" value="F-box-like_dom_sf"/>
</dbReference>
<dbReference type="SUPFAM" id="SSF81383">
    <property type="entry name" value="F-box domain"/>
    <property type="match status" value="1"/>
</dbReference>
<dbReference type="InterPro" id="IPR055302">
    <property type="entry name" value="F-box_dom-containing"/>
</dbReference>
<dbReference type="SMART" id="SM00256">
    <property type="entry name" value="FBOX"/>
    <property type="match status" value="1"/>
</dbReference>
<dbReference type="InterPro" id="IPR032675">
    <property type="entry name" value="LRR_dom_sf"/>
</dbReference>
<dbReference type="GeneID" id="104584915"/>
<dbReference type="FunCoup" id="A0A0Q3PE51">
    <property type="interactions" value="76"/>
</dbReference>
<dbReference type="Gramene" id="KQJ87545">
    <property type="protein sequence ID" value="KQJ87545"/>
    <property type="gene ID" value="BRADI_4g11810v3"/>
</dbReference>